<dbReference type="InterPro" id="IPR003660">
    <property type="entry name" value="HAMP_dom"/>
</dbReference>
<dbReference type="CDD" id="cd06225">
    <property type="entry name" value="HAMP"/>
    <property type="match status" value="1"/>
</dbReference>
<dbReference type="InterPro" id="IPR050640">
    <property type="entry name" value="Bact_2-comp_sensor_kinase"/>
</dbReference>
<keyword evidence="7" id="KW-0902">Two-component regulatory system</keyword>
<dbReference type="AlphaFoldDB" id="D3ALP0"/>
<evidence type="ECO:0000256" key="8">
    <source>
        <dbReference type="SAM" id="Coils"/>
    </source>
</evidence>
<dbReference type="EMBL" id="ACIO01000414">
    <property type="protein sequence ID" value="EFC97261.1"/>
    <property type="molecule type" value="Genomic_DNA"/>
</dbReference>
<feature type="transmembrane region" description="Helical" evidence="9">
    <location>
        <begin position="15"/>
        <end position="36"/>
    </location>
</feature>
<name>D3ALP0_9FIRM</name>
<dbReference type="GO" id="GO:0016020">
    <property type="term" value="C:membrane"/>
    <property type="evidence" value="ECO:0007669"/>
    <property type="project" value="UniProtKB-SubCell"/>
</dbReference>
<dbReference type="Gene3D" id="6.10.340.10">
    <property type="match status" value="1"/>
</dbReference>
<evidence type="ECO:0000256" key="1">
    <source>
        <dbReference type="ARBA" id="ARBA00000085"/>
    </source>
</evidence>
<feature type="transmembrane region" description="Helical" evidence="9">
    <location>
        <begin position="294"/>
        <end position="318"/>
    </location>
</feature>
<feature type="domain" description="Histidine kinase" evidence="10">
    <location>
        <begin position="476"/>
        <end position="589"/>
    </location>
</feature>
<dbReference type="InterPro" id="IPR036890">
    <property type="entry name" value="HATPase_C_sf"/>
</dbReference>
<dbReference type="PROSITE" id="PS50885">
    <property type="entry name" value="HAMP"/>
    <property type="match status" value="1"/>
</dbReference>
<organism evidence="12 13">
    <name type="scientific">Hungatella hathewayi DSM 13479</name>
    <dbReference type="NCBI Taxonomy" id="566550"/>
    <lineage>
        <taxon>Bacteria</taxon>
        <taxon>Bacillati</taxon>
        <taxon>Bacillota</taxon>
        <taxon>Clostridia</taxon>
        <taxon>Lachnospirales</taxon>
        <taxon>Lachnospiraceae</taxon>
        <taxon>Hungatella</taxon>
    </lineage>
</organism>
<keyword evidence="6 12" id="KW-0418">Kinase</keyword>
<dbReference type="Proteomes" id="UP000004968">
    <property type="component" value="Unassembled WGS sequence"/>
</dbReference>
<feature type="coiled-coil region" evidence="8">
    <location>
        <begin position="360"/>
        <end position="392"/>
    </location>
</feature>
<dbReference type="PANTHER" id="PTHR34220">
    <property type="entry name" value="SENSOR HISTIDINE KINASE YPDA"/>
    <property type="match status" value="1"/>
</dbReference>
<dbReference type="Pfam" id="PF00672">
    <property type="entry name" value="HAMP"/>
    <property type="match status" value="1"/>
</dbReference>
<dbReference type="InterPro" id="IPR005467">
    <property type="entry name" value="His_kinase_dom"/>
</dbReference>
<keyword evidence="5" id="KW-0808">Transferase</keyword>
<evidence type="ECO:0000259" key="10">
    <source>
        <dbReference type="PROSITE" id="PS50109"/>
    </source>
</evidence>
<dbReference type="InterPro" id="IPR010559">
    <property type="entry name" value="Sig_transdc_His_kin_internal"/>
</dbReference>
<dbReference type="SMART" id="SM00387">
    <property type="entry name" value="HATPase_c"/>
    <property type="match status" value="1"/>
</dbReference>
<evidence type="ECO:0000256" key="9">
    <source>
        <dbReference type="SAM" id="Phobius"/>
    </source>
</evidence>
<sequence length="589" mass="67256">MMKRLLQNKTVKFKIMVYNICIICVIGIIFSVTNYVTANRKAIQLAQNSVEYHVESISRYYQEVYDQMVNLVLNCAEREMFDLSSLGQLDTVEEKRKGLDYAKLAANFCAVTGYGDYITRLSIFDDSDVHISAGTALSSVDDGRRIRSAPWFDRELKKDMYDYRLDLVDSPFYKEVGMAIPIICKNSGYKDSDWSALFLSPRLYLDRLKEDDNGNTMLVTTYRGERIATLREPEGQKEESDRLIDSILRREENRGIERYRISGEPYLVSFNKESQSGVVVIEIMDMAVLKNDSLMLMQTVGLIFLSCVLLGISMSFLFTNAVRKPIDRLVNHVGRIAKGDFGQEESLESEDEIGLIGKAVNSMSSQIEQLMDKRLEDEKEKSSLEIRMLQAQINPHFLYNTLDSIKWIAVIQKNSGIVKAVTALSKLLKNMAKGVDERVTLREELDFVRDYVTIEKLKYVEMFDLEINIEEETLYDARIVKLTLQPLVENAIFSGIEPGGKNGTILIHAYEQDKCLCIEVRDDGIGIPEEKIPELLNHSEKLKGDQMSSIGMPNVDRRLKLIYGEEYGLSIESRAGEYTQITVRIPLEY</sequence>
<gene>
    <name evidence="12" type="ORF">CLOSTHATH_04536</name>
</gene>
<evidence type="ECO:0000256" key="7">
    <source>
        <dbReference type="ARBA" id="ARBA00023012"/>
    </source>
</evidence>
<evidence type="ECO:0000313" key="12">
    <source>
        <dbReference type="EMBL" id="EFC97261.1"/>
    </source>
</evidence>
<evidence type="ECO:0000259" key="11">
    <source>
        <dbReference type="PROSITE" id="PS50885"/>
    </source>
</evidence>
<evidence type="ECO:0000256" key="5">
    <source>
        <dbReference type="ARBA" id="ARBA00022679"/>
    </source>
</evidence>
<protein>
    <recommendedName>
        <fullName evidence="3">histidine kinase</fullName>
        <ecNumber evidence="3">2.7.13.3</ecNumber>
    </recommendedName>
</protein>
<dbReference type="GO" id="GO:0000155">
    <property type="term" value="F:phosphorelay sensor kinase activity"/>
    <property type="evidence" value="ECO:0007669"/>
    <property type="project" value="InterPro"/>
</dbReference>
<dbReference type="PROSITE" id="PS50109">
    <property type="entry name" value="HIS_KIN"/>
    <property type="match status" value="1"/>
</dbReference>
<evidence type="ECO:0000256" key="3">
    <source>
        <dbReference type="ARBA" id="ARBA00012438"/>
    </source>
</evidence>
<keyword evidence="9" id="KW-0812">Transmembrane</keyword>
<reference evidence="12 13" key="1">
    <citation type="submission" date="2010-01" db="EMBL/GenBank/DDBJ databases">
        <authorList>
            <person name="Weinstock G."/>
            <person name="Sodergren E."/>
            <person name="Clifton S."/>
            <person name="Fulton L."/>
            <person name="Fulton B."/>
            <person name="Courtney L."/>
            <person name="Fronick C."/>
            <person name="Harrison M."/>
            <person name="Strong C."/>
            <person name="Farmer C."/>
            <person name="Delahaunty K."/>
            <person name="Markovic C."/>
            <person name="Hall O."/>
            <person name="Minx P."/>
            <person name="Tomlinson C."/>
            <person name="Mitreva M."/>
            <person name="Nelson J."/>
            <person name="Hou S."/>
            <person name="Wollam A."/>
            <person name="Pepin K.H."/>
            <person name="Johnson M."/>
            <person name="Bhonagiri V."/>
            <person name="Nash W.E."/>
            <person name="Warren W."/>
            <person name="Chinwalla A."/>
            <person name="Mardis E.R."/>
            <person name="Wilson R.K."/>
        </authorList>
    </citation>
    <scope>NUCLEOTIDE SEQUENCE [LARGE SCALE GENOMIC DNA]</scope>
    <source>
        <strain evidence="12 13">DSM 13479</strain>
    </source>
</reference>
<dbReference type="Pfam" id="PF02518">
    <property type="entry name" value="HATPase_c"/>
    <property type="match status" value="1"/>
</dbReference>
<evidence type="ECO:0000256" key="4">
    <source>
        <dbReference type="ARBA" id="ARBA00022553"/>
    </source>
</evidence>
<dbReference type="InterPro" id="IPR003594">
    <property type="entry name" value="HATPase_dom"/>
</dbReference>
<keyword evidence="9" id="KW-1133">Transmembrane helix</keyword>
<comment type="catalytic activity">
    <reaction evidence="1">
        <text>ATP + protein L-histidine = ADP + protein N-phospho-L-histidine.</text>
        <dbReference type="EC" id="2.7.13.3"/>
    </reaction>
</comment>
<dbReference type="HOGENOM" id="CLU_020473_6_0_9"/>
<dbReference type="SUPFAM" id="SSF55874">
    <property type="entry name" value="ATPase domain of HSP90 chaperone/DNA topoisomerase II/histidine kinase"/>
    <property type="match status" value="1"/>
</dbReference>
<feature type="domain" description="HAMP" evidence="11">
    <location>
        <begin position="320"/>
        <end position="372"/>
    </location>
</feature>
<dbReference type="SMART" id="SM00304">
    <property type="entry name" value="HAMP"/>
    <property type="match status" value="1"/>
</dbReference>
<dbReference type="EC" id="2.7.13.3" evidence="3"/>
<keyword evidence="8" id="KW-0175">Coiled coil</keyword>
<dbReference type="SUPFAM" id="SSF158472">
    <property type="entry name" value="HAMP domain-like"/>
    <property type="match status" value="1"/>
</dbReference>
<evidence type="ECO:0000256" key="6">
    <source>
        <dbReference type="ARBA" id="ARBA00022777"/>
    </source>
</evidence>
<comment type="subcellular location">
    <subcellularLocation>
        <location evidence="2">Membrane</location>
    </subcellularLocation>
</comment>
<keyword evidence="4" id="KW-0597">Phosphoprotein</keyword>
<dbReference type="Gene3D" id="3.30.565.10">
    <property type="entry name" value="Histidine kinase-like ATPase, C-terminal domain"/>
    <property type="match status" value="1"/>
</dbReference>
<proteinExistence type="predicted"/>
<dbReference type="Pfam" id="PF06580">
    <property type="entry name" value="His_kinase"/>
    <property type="match status" value="1"/>
</dbReference>
<evidence type="ECO:0000313" key="13">
    <source>
        <dbReference type="Proteomes" id="UP000004968"/>
    </source>
</evidence>
<keyword evidence="9" id="KW-0472">Membrane</keyword>
<accession>D3ALP0</accession>
<evidence type="ECO:0000256" key="2">
    <source>
        <dbReference type="ARBA" id="ARBA00004370"/>
    </source>
</evidence>
<comment type="caution">
    <text evidence="12">The sequence shown here is derived from an EMBL/GenBank/DDBJ whole genome shotgun (WGS) entry which is preliminary data.</text>
</comment>
<dbReference type="PANTHER" id="PTHR34220:SF7">
    <property type="entry name" value="SENSOR HISTIDINE KINASE YPDA"/>
    <property type="match status" value="1"/>
</dbReference>